<keyword evidence="6" id="KW-1185">Reference proteome</keyword>
<dbReference type="Gene3D" id="3.40.50.880">
    <property type="match status" value="1"/>
</dbReference>
<sequence>MKRCVILALDGCPLTSVTGPMEILLLARRLAEDSQWQVEVVAENGRQVQSSGGLQIVAHCDIREVDSADLLIVGAIDGPYLHQARVAAPTLAWVRQLHQQGCRMVSVCTGAYVLAAAGVLDGRQATSHWSVIDWLAQQFPDCDWQPGAMLTQDGQVACSGGASAYQDMSLLLVRQYFGEAIARQVAKSVLIDLDRHSQLQYASFMPQRQHQDHLIHQVQDWLEQHVCEQFTQQDLAELINLSERQFKRRFKQAAQQTPLAYIQALRMEVAKKALETSLKQVDVIARECGYEDVRFFRQLFKRHTGLAPSEYRSKFGS</sequence>
<reference evidence="6" key="1">
    <citation type="journal article" date="2019" name="Int. J. Syst. Evol. Microbiol.">
        <title>The Global Catalogue of Microorganisms (GCM) 10K type strain sequencing project: providing services to taxonomists for standard genome sequencing and annotation.</title>
        <authorList>
            <consortium name="The Broad Institute Genomics Platform"/>
            <consortium name="The Broad Institute Genome Sequencing Center for Infectious Disease"/>
            <person name="Wu L."/>
            <person name="Ma J."/>
        </authorList>
    </citation>
    <scope>NUCLEOTIDE SEQUENCE [LARGE SCALE GENOMIC DNA]</scope>
    <source>
        <strain evidence="6">KCTC 42424</strain>
    </source>
</reference>
<proteinExistence type="predicted"/>
<dbReference type="PRINTS" id="PR00032">
    <property type="entry name" value="HTHARAC"/>
</dbReference>
<comment type="caution">
    <text evidence="5">The sequence shown here is derived from an EMBL/GenBank/DDBJ whole genome shotgun (WGS) entry which is preliminary data.</text>
</comment>
<accession>A0ABV7VS60</accession>
<dbReference type="PROSITE" id="PS01124">
    <property type="entry name" value="HTH_ARAC_FAMILY_2"/>
    <property type="match status" value="1"/>
</dbReference>
<dbReference type="InterPro" id="IPR002818">
    <property type="entry name" value="DJ-1/PfpI"/>
</dbReference>
<dbReference type="Pfam" id="PF12833">
    <property type="entry name" value="HTH_18"/>
    <property type="match status" value="1"/>
</dbReference>
<organism evidence="5 6">
    <name type="scientific">Bacterioplanoides pacificum</name>
    <dbReference type="NCBI Taxonomy" id="1171596"/>
    <lineage>
        <taxon>Bacteria</taxon>
        <taxon>Pseudomonadati</taxon>
        <taxon>Pseudomonadota</taxon>
        <taxon>Gammaproteobacteria</taxon>
        <taxon>Oceanospirillales</taxon>
        <taxon>Oceanospirillaceae</taxon>
        <taxon>Bacterioplanoides</taxon>
    </lineage>
</organism>
<dbReference type="RefSeq" id="WP_376866288.1">
    <property type="nucleotide sequence ID" value="NZ_JBHRYB010000007.1"/>
</dbReference>
<gene>
    <name evidence="5" type="ORF">ACFOMG_09630</name>
</gene>
<dbReference type="Gene3D" id="1.10.10.60">
    <property type="entry name" value="Homeodomain-like"/>
    <property type="match status" value="2"/>
</dbReference>
<dbReference type="SUPFAM" id="SSF52317">
    <property type="entry name" value="Class I glutamine amidotransferase-like"/>
    <property type="match status" value="1"/>
</dbReference>
<dbReference type="InterPro" id="IPR009057">
    <property type="entry name" value="Homeodomain-like_sf"/>
</dbReference>
<evidence type="ECO:0000256" key="3">
    <source>
        <dbReference type="ARBA" id="ARBA00023163"/>
    </source>
</evidence>
<evidence type="ECO:0000313" key="6">
    <source>
        <dbReference type="Proteomes" id="UP001595722"/>
    </source>
</evidence>
<dbReference type="InterPro" id="IPR052158">
    <property type="entry name" value="INH-QAR"/>
</dbReference>
<evidence type="ECO:0000313" key="5">
    <source>
        <dbReference type="EMBL" id="MFC3680355.1"/>
    </source>
</evidence>
<protein>
    <submittedName>
        <fullName evidence="5">GlxA family transcriptional regulator</fullName>
    </submittedName>
</protein>
<dbReference type="InterPro" id="IPR029062">
    <property type="entry name" value="Class_I_gatase-like"/>
</dbReference>
<dbReference type="SUPFAM" id="SSF46689">
    <property type="entry name" value="Homeodomain-like"/>
    <property type="match status" value="2"/>
</dbReference>
<evidence type="ECO:0000256" key="1">
    <source>
        <dbReference type="ARBA" id="ARBA00023015"/>
    </source>
</evidence>
<keyword evidence="1" id="KW-0805">Transcription regulation</keyword>
<keyword evidence="3" id="KW-0804">Transcription</keyword>
<dbReference type="PANTHER" id="PTHR43130:SF3">
    <property type="entry name" value="HTH-TYPE TRANSCRIPTIONAL REGULATOR RV1931C"/>
    <property type="match status" value="1"/>
</dbReference>
<feature type="domain" description="HTH araC/xylS-type" evidence="4">
    <location>
        <begin position="216"/>
        <end position="314"/>
    </location>
</feature>
<evidence type="ECO:0000259" key="4">
    <source>
        <dbReference type="PROSITE" id="PS01124"/>
    </source>
</evidence>
<dbReference type="SMART" id="SM00342">
    <property type="entry name" value="HTH_ARAC"/>
    <property type="match status" value="1"/>
</dbReference>
<dbReference type="Pfam" id="PF01965">
    <property type="entry name" value="DJ-1_PfpI"/>
    <property type="match status" value="1"/>
</dbReference>
<dbReference type="InterPro" id="IPR020449">
    <property type="entry name" value="Tscrpt_reg_AraC-type_HTH"/>
</dbReference>
<dbReference type="PROSITE" id="PS00041">
    <property type="entry name" value="HTH_ARAC_FAMILY_1"/>
    <property type="match status" value="1"/>
</dbReference>
<dbReference type="EMBL" id="JBHRYB010000007">
    <property type="protein sequence ID" value="MFC3680355.1"/>
    <property type="molecule type" value="Genomic_DNA"/>
</dbReference>
<name>A0ABV7VS60_9GAMM</name>
<dbReference type="InterPro" id="IPR018060">
    <property type="entry name" value="HTH_AraC"/>
</dbReference>
<dbReference type="PANTHER" id="PTHR43130">
    <property type="entry name" value="ARAC-FAMILY TRANSCRIPTIONAL REGULATOR"/>
    <property type="match status" value="1"/>
</dbReference>
<dbReference type="Proteomes" id="UP001595722">
    <property type="component" value="Unassembled WGS sequence"/>
</dbReference>
<dbReference type="InterPro" id="IPR018062">
    <property type="entry name" value="HTH_AraC-typ_CS"/>
</dbReference>
<keyword evidence="2" id="KW-0238">DNA-binding</keyword>
<dbReference type="CDD" id="cd03138">
    <property type="entry name" value="GATase1_AraC_2"/>
    <property type="match status" value="1"/>
</dbReference>
<evidence type="ECO:0000256" key="2">
    <source>
        <dbReference type="ARBA" id="ARBA00023125"/>
    </source>
</evidence>